<dbReference type="EMBL" id="MU858276">
    <property type="protein sequence ID" value="KAK4207751.1"/>
    <property type="molecule type" value="Genomic_DNA"/>
</dbReference>
<evidence type="ECO:0000256" key="4">
    <source>
        <dbReference type="ARBA" id="ARBA00022741"/>
    </source>
</evidence>
<dbReference type="InterPro" id="IPR011009">
    <property type="entry name" value="Kinase-like_dom_sf"/>
</dbReference>
<dbReference type="GO" id="GO:0050684">
    <property type="term" value="P:regulation of mRNA processing"/>
    <property type="evidence" value="ECO:0007669"/>
    <property type="project" value="TreeGrafter"/>
</dbReference>
<dbReference type="GO" id="GO:0005634">
    <property type="term" value="C:nucleus"/>
    <property type="evidence" value="ECO:0007669"/>
    <property type="project" value="TreeGrafter"/>
</dbReference>
<organism evidence="12 13">
    <name type="scientific">Rhypophila decipiens</name>
    <dbReference type="NCBI Taxonomy" id="261697"/>
    <lineage>
        <taxon>Eukaryota</taxon>
        <taxon>Fungi</taxon>
        <taxon>Dikarya</taxon>
        <taxon>Ascomycota</taxon>
        <taxon>Pezizomycotina</taxon>
        <taxon>Sordariomycetes</taxon>
        <taxon>Sordariomycetidae</taxon>
        <taxon>Sordariales</taxon>
        <taxon>Naviculisporaceae</taxon>
        <taxon>Rhypophila</taxon>
    </lineage>
</organism>
<evidence type="ECO:0000256" key="3">
    <source>
        <dbReference type="ARBA" id="ARBA00022679"/>
    </source>
</evidence>
<evidence type="ECO:0000313" key="12">
    <source>
        <dbReference type="EMBL" id="KAK4207751.1"/>
    </source>
</evidence>
<keyword evidence="3" id="KW-0808">Transferase</keyword>
<dbReference type="GO" id="GO:0005737">
    <property type="term" value="C:cytoplasm"/>
    <property type="evidence" value="ECO:0007669"/>
    <property type="project" value="TreeGrafter"/>
</dbReference>
<dbReference type="InterPro" id="IPR000719">
    <property type="entry name" value="Prot_kinase_dom"/>
</dbReference>
<reference evidence="12" key="1">
    <citation type="journal article" date="2023" name="Mol. Phylogenet. Evol.">
        <title>Genome-scale phylogeny and comparative genomics of the fungal order Sordariales.</title>
        <authorList>
            <person name="Hensen N."/>
            <person name="Bonometti L."/>
            <person name="Westerberg I."/>
            <person name="Brannstrom I.O."/>
            <person name="Guillou S."/>
            <person name="Cros-Aarteil S."/>
            <person name="Calhoun S."/>
            <person name="Haridas S."/>
            <person name="Kuo A."/>
            <person name="Mondo S."/>
            <person name="Pangilinan J."/>
            <person name="Riley R."/>
            <person name="LaButti K."/>
            <person name="Andreopoulos B."/>
            <person name="Lipzen A."/>
            <person name="Chen C."/>
            <person name="Yan M."/>
            <person name="Daum C."/>
            <person name="Ng V."/>
            <person name="Clum A."/>
            <person name="Steindorff A."/>
            <person name="Ohm R.A."/>
            <person name="Martin F."/>
            <person name="Silar P."/>
            <person name="Natvig D.O."/>
            <person name="Lalanne C."/>
            <person name="Gautier V."/>
            <person name="Ament-Velasquez S.L."/>
            <person name="Kruys A."/>
            <person name="Hutchinson M.I."/>
            <person name="Powell A.J."/>
            <person name="Barry K."/>
            <person name="Miller A.N."/>
            <person name="Grigoriev I.V."/>
            <person name="Debuchy R."/>
            <person name="Gladieux P."/>
            <person name="Hiltunen Thoren M."/>
            <person name="Johannesson H."/>
        </authorList>
    </citation>
    <scope>NUCLEOTIDE SEQUENCE</scope>
    <source>
        <strain evidence="12">PSN293</strain>
    </source>
</reference>
<dbReference type="GO" id="GO:0004674">
    <property type="term" value="F:protein serine/threonine kinase activity"/>
    <property type="evidence" value="ECO:0007669"/>
    <property type="project" value="UniProtKB-KW"/>
</dbReference>
<evidence type="ECO:0000256" key="2">
    <source>
        <dbReference type="ARBA" id="ARBA00022527"/>
    </source>
</evidence>
<dbReference type="Gene3D" id="1.10.510.10">
    <property type="entry name" value="Transferase(Phosphotransferase) domain 1"/>
    <property type="match status" value="1"/>
</dbReference>
<dbReference type="PROSITE" id="PS00108">
    <property type="entry name" value="PROTEIN_KINASE_ST"/>
    <property type="match status" value="1"/>
</dbReference>
<feature type="binding site" evidence="9">
    <location>
        <position position="89"/>
    </location>
    <ligand>
        <name>ATP</name>
        <dbReference type="ChEBI" id="CHEBI:30616"/>
    </ligand>
</feature>
<dbReference type="PROSITE" id="PS00107">
    <property type="entry name" value="PROTEIN_KINASE_ATP"/>
    <property type="match status" value="1"/>
</dbReference>
<name>A0AAN6XXZ1_9PEZI</name>
<keyword evidence="5 12" id="KW-0418">Kinase</keyword>
<evidence type="ECO:0000256" key="8">
    <source>
        <dbReference type="ARBA" id="ARBA00048679"/>
    </source>
</evidence>
<dbReference type="PANTHER" id="PTHR47634:SF9">
    <property type="entry name" value="PROTEIN KINASE DOMAIN-CONTAINING PROTEIN-RELATED"/>
    <property type="match status" value="1"/>
</dbReference>
<comment type="catalytic activity">
    <reaction evidence="7">
        <text>L-threonyl-[protein] + ATP = O-phospho-L-threonyl-[protein] + ADP + H(+)</text>
        <dbReference type="Rhea" id="RHEA:46608"/>
        <dbReference type="Rhea" id="RHEA-COMP:11060"/>
        <dbReference type="Rhea" id="RHEA-COMP:11605"/>
        <dbReference type="ChEBI" id="CHEBI:15378"/>
        <dbReference type="ChEBI" id="CHEBI:30013"/>
        <dbReference type="ChEBI" id="CHEBI:30616"/>
        <dbReference type="ChEBI" id="CHEBI:61977"/>
        <dbReference type="ChEBI" id="CHEBI:456216"/>
        <dbReference type="EC" id="2.7.11.1"/>
    </reaction>
</comment>
<evidence type="ECO:0000256" key="1">
    <source>
        <dbReference type="ARBA" id="ARBA00012513"/>
    </source>
</evidence>
<keyword evidence="6 9" id="KW-0067">ATP-binding</keyword>
<reference evidence="12" key="2">
    <citation type="submission" date="2023-05" db="EMBL/GenBank/DDBJ databases">
        <authorList>
            <consortium name="Lawrence Berkeley National Laboratory"/>
            <person name="Steindorff A."/>
            <person name="Hensen N."/>
            <person name="Bonometti L."/>
            <person name="Westerberg I."/>
            <person name="Brannstrom I.O."/>
            <person name="Guillou S."/>
            <person name="Cros-Aarteil S."/>
            <person name="Calhoun S."/>
            <person name="Haridas S."/>
            <person name="Kuo A."/>
            <person name="Mondo S."/>
            <person name="Pangilinan J."/>
            <person name="Riley R."/>
            <person name="Labutti K."/>
            <person name="Andreopoulos B."/>
            <person name="Lipzen A."/>
            <person name="Chen C."/>
            <person name="Yanf M."/>
            <person name="Daum C."/>
            <person name="Ng V."/>
            <person name="Clum A."/>
            <person name="Ohm R."/>
            <person name="Martin F."/>
            <person name="Silar P."/>
            <person name="Natvig D."/>
            <person name="Lalanne C."/>
            <person name="Gautier V."/>
            <person name="Ament-Velasquez S.L."/>
            <person name="Kruys A."/>
            <person name="Hutchinson M.I."/>
            <person name="Powell A.J."/>
            <person name="Barry K."/>
            <person name="Miller A.N."/>
            <person name="Grigoriev I.V."/>
            <person name="Debuchy R."/>
            <person name="Gladieux P."/>
            <person name="Thoren M.H."/>
            <person name="Johannesson H."/>
        </authorList>
    </citation>
    <scope>NUCLEOTIDE SEQUENCE</scope>
    <source>
        <strain evidence="12">PSN293</strain>
    </source>
</reference>
<dbReference type="InterPro" id="IPR008271">
    <property type="entry name" value="Ser/Thr_kinase_AS"/>
</dbReference>
<comment type="catalytic activity">
    <reaction evidence="8">
        <text>L-seryl-[protein] + ATP = O-phospho-L-seryl-[protein] + ADP + H(+)</text>
        <dbReference type="Rhea" id="RHEA:17989"/>
        <dbReference type="Rhea" id="RHEA-COMP:9863"/>
        <dbReference type="Rhea" id="RHEA-COMP:11604"/>
        <dbReference type="ChEBI" id="CHEBI:15378"/>
        <dbReference type="ChEBI" id="CHEBI:29999"/>
        <dbReference type="ChEBI" id="CHEBI:30616"/>
        <dbReference type="ChEBI" id="CHEBI:83421"/>
        <dbReference type="ChEBI" id="CHEBI:456216"/>
        <dbReference type="EC" id="2.7.11.1"/>
    </reaction>
</comment>
<dbReference type="EC" id="2.7.11.1" evidence="1"/>
<dbReference type="PROSITE" id="PS50011">
    <property type="entry name" value="PROTEIN_KINASE_DOM"/>
    <property type="match status" value="1"/>
</dbReference>
<evidence type="ECO:0000256" key="5">
    <source>
        <dbReference type="ARBA" id="ARBA00022777"/>
    </source>
</evidence>
<proteinExistence type="inferred from homology"/>
<evidence type="ECO:0000256" key="10">
    <source>
        <dbReference type="RuleBase" id="RU000304"/>
    </source>
</evidence>
<comment type="similarity">
    <text evidence="10">Belongs to the protein kinase superfamily.</text>
</comment>
<accession>A0AAN6XXZ1</accession>
<keyword evidence="4 9" id="KW-0547">Nucleotide-binding</keyword>
<dbReference type="GO" id="GO:0005524">
    <property type="term" value="F:ATP binding"/>
    <property type="evidence" value="ECO:0007669"/>
    <property type="project" value="UniProtKB-UniRule"/>
</dbReference>
<dbReference type="GO" id="GO:0000245">
    <property type="term" value="P:spliceosomal complex assembly"/>
    <property type="evidence" value="ECO:0007669"/>
    <property type="project" value="TreeGrafter"/>
</dbReference>
<comment type="caution">
    <text evidence="12">The sequence shown here is derived from an EMBL/GenBank/DDBJ whole genome shotgun (WGS) entry which is preliminary data.</text>
</comment>
<evidence type="ECO:0000256" key="6">
    <source>
        <dbReference type="ARBA" id="ARBA00022840"/>
    </source>
</evidence>
<dbReference type="Pfam" id="PF00069">
    <property type="entry name" value="Pkinase"/>
    <property type="match status" value="2"/>
</dbReference>
<evidence type="ECO:0000259" key="11">
    <source>
        <dbReference type="PROSITE" id="PS50011"/>
    </source>
</evidence>
<gene>
    <name evidence="12" type="ORF">QBC37DRAFT_326875</name>
</gene>
<keyword evidence="13" id="KW-1185">Reference proteome</keyword>
<dbReference type="InterPro" id="IPR051334">
    <property type="entry name" value="SRPK"/>
</dbReference>
<sequence length="418" mass="48098">MASLLRRLHLPSRRWKPLNFPKANFPRVPADTKIDEEQIRDYVAERYYPTHIGEILRDRYQIVGKLGFGVTSTVWLARDMEARRHVALKVYIRAQSLGSHVDHEVAMYTRIANCNTDHPGRHAIRDLLDSFDITGPDGSHRCLVHTPLWDNMYEFLNQGETGRLTPMILAFTLRQIFLALDFLHTECQMIHTDIKADNIMFGISDYELLTNFEQDELKNPSPRKVVDEKRTIYTSCRIPIELSQIGLPVLCDLGSVVTADVEHTEDIQPDYYRSPEVILEVPWSFPVDIWNVGCMVWTIFEDGNLFSGKDPELGAYRSRAHLAEMIALLGEPPKSLLDKGQATDRFFTETGEFRNEVPIPERKSLEDLETTLLEGEQADRAKFLALMRKMLQWDPSKRATAGELLEDEWIVENLQSPE</sequence>
<evidence type="ECO:0000256" key="9">
    <source>
        <dbReference type="PROSITE-ProRule" id="PRU10141"/>
    </source>
</evidence>
<dbReference type="Proteomes" id="UP001301769">
    <property type="component" value="Unassembled WGS sequence"/>
</dbReference>
<protein>
    <recommendedName>
        <fullName evidence="1">non-specific serine/threonine protein kinase</fullName>
        <ecNumber evidence="1">2.7.11.1</ecNumber>
    </recommendedName>
</protein>
<dbReference type="InterPro" id="IPR017441">
    <property type="entry name" value="Protein_kinase_ATP_BS"/>
</dbReference>
<keyword evidence="2 10" id="KW-0723">Serine/threonine-protein kinase</keyword>
<dbReference type="AlphaFoldDB" id="A0AAN6XXZ1"/>
<feature type="domain" description="Protein kinase" evidence="11">
    <location>
        <begin position="60"/>
        <end position="410"/>
    </location>
</feature>
<dbReference type="SMART" id="SM00220">
    <property type="entry name" value="S_TKc"/>
    <property type="match status" value="1"/>
</dbReference>
<dbReference type="PANTHER" id="PTHR47634">
    <property type="entry name" value="PROTEIN KINASE DOMAIN-CONTAINING PROTEIN-RELATED"/>
    <property type="match status" value="1"/>
</dbReference>
<dbReference type="Gene3D" id="3.30.200.20">
    <property type="entry name" value="Phosphorylase Kinase, domain 1"/>
    <property type="match status" value="1"/>
</dbReference>
<dbReference type="SUPFAM" id="SSF56112">
    <property type="entry name" value="Protein kinase-like (PK-like)"/>
    <property type="match status" value="1"/>
</dbReference>
<evidence type="ECO:0000313" key="13">
    <source>
        <dbReference type="Proteomes" id="UP001301769"/>
    </source>
</evidence>
<evidence type="ECO:0000256" key="7">
    <source>
        <dbReference type="ARBA" id="ARBA00047899"/>
    </source>
</evidence>